<dbReference type="InterPro" id="IPR002123">
    <property type="entry name" value="Plipid/glycerol_acylTrfase"/>
</dbReference>
<feature type="region of interest" description="Disordered" evidence="1">
    <location>
        <begin position="1"/>
        <end position="70"/>
    </location>
</feature>
<evidence type="ECO:0000256" key="1">
    <source>
        <dbReference type="SAM" id="MobiDB-lite"/>
    </source>
</evidence>
<reference evidence="3" key="1">
    <citation type="submission" date="2021-01" db="EMBL/GenBank/DDBJ databases">
        <title>Whole genome shotgun sequence of Actinoplanes ferrugineus NBRC 15555.</title>
        <authorList>
            <person name="Komaki H."/>
            <person name="Tamura T."/>
        </authorList>
    </citation>
    <scope>NUCLEOTIDE SEQUENCE</scope>
    <source>
        <strain evidence="3">NBRC 15555</strain>
    </source>
</reference>
<dbReference type="CDD" id="cd07987">
    <property type="entry name" value="LPLAT_MGAT-like"/>
    <property type="match status" value="1"/>
</dbReference>
<gene>
    <name evidence="3" type="ORF">Afe05nite_03130</name>
</gene>
<dbReference type="SUPFAM" id="SSF69593">
    <property type="entry name" value="Glycerol-3-phosphate (1)-acyltransferase"/>
    <property type="match status" value="1"/>
</dbReference>
<dbReference type="Pfam" id="PF01553">
    <property type="entry name" value="Acyltransferase"/>
    <property type="match status" value="1"/>
</dbReference>
<dbReference type="PANTHER" id="PTHR22753:SF14">
    <property type="entry name" value="MONOACYLGLYCEROL_DIACYLGLYCEROL O-ACYLTRANSFERASE"/>
    <property type="match status" value="1"/>
</dbReference>
<accession>A0A919IWA0</accession>
<protein>
    <submittedName>
        <fullName evidence="3">Glycerol acyltransferase</fullName>
    </submittedName>
</protein>
<organism evidence="3 4">
    <name type="scientific">Paractinoplanes ferrugineus</name>
    <dbReference type="NCBI Taxonomy" id="113564"/>
    <lineage>
        <taxon>Bacteria</taxon>
        <taxon>Bacillati</taxon>
        <taxon>Actinomycetota</taxon>
        <taxon>Actinomycetes</taxon>
        <taxon>Micromonosporales</taxon>
        <taxon>Micromonosporaceae</taxon>
        <taxon>Paractinoplanes</taxon>
    </lineage>
</organism>
<keyword evidence="4" id="KW-1185">Reference proteome</keyword>
<keyword evidence="3" id="KW-0808">Transferase</keyword>
<dbReference type="SMART" id="SM00563">
    <property type="entry name" value="PlsC"/>
    <property type="match status" value="1"/>
</dbReference>
<feature type="domain" description="Phospholipid/glycerol acyltransferase" evidence="2">
    <location>
        <begin position="136"/>
        <end position="255"/>
    </location>
</feature>
<dbReference type="RefSeq" id="WP_203815073.1">
    <property type="nucleotide sequence ID" value="NZ_BAAABP010000014.1"/>
</dbReference>
<dbReference type="EMBL" id="BOMM01000001">
    <property type="protein sequence ID" value="GIE08473.1"/>
    <property type="molecule type" value="Genomic_DNA"/>
</dbReference>
<dbReference type="Proteomes" id="UP000598174">
    <property type="component" value="Unassembled WGS sequence"/>
</dbReference>
<proteinExistence type="predicted"/>
<evidence type="ECO:0000259" key="2">
    <source>
        <dbReference type="SMART" id="SM00563"/>
    </source>
</evidence>
<feature type="compositionally biased region" description="Basic and acidic residues" evidence="1">
    <location>
        <begin position="1"/>
        <end position="10"/>
    </location>
</feature>
<name>A0A919IWA0_9ACTN</name>
<dbReference type="GO" id="GO:0016020">
    <property type="term" value="C:membrane"/>
    <property type="evidence" value="ECO:0007669"/>
    <property type="project" value="TreeGrafter"/>
</dbReference>
<evidence type="ECO:0000313" key="3">
    <source>
        <dbReference type="EMBL" id="GIE08473.1"/>
    </source>
</evidence>
<dbReference type="GO" id="GO:0016746">
    <property type="term" value="F:acyltransferase activity"/>
    <property type="evidence" value="ECO:0007669"/>
    <property type="project" value="UniProtKB-KW"/>
</dbReference>
<keyword evidence="3" id="KW-0012">Acyltransferase</keyword>
<dbReference type="AlphaFoldDB" id="A0A919IWA0"/>
<evidence type="ECO:0000313" key="4">
    <source>
        <dbReference type="Proteomes" id="UP000598174"/>
    </source>
</evidence>
<comment type="caution">
    <text evidence="3">The sequence shown here is derived from an EMBL/GenBank/DDBJ whole genome shotgun (WGS) entry which is preliminary data.</text>
</comment>
<sequence>MSQPEYRDMLPGHADFALPAPAAPVRLNGRRPIPEVPQMNGHSEAPSANEVPPANEAPQPTRSEKPAEPIDVWDQRVAGALAFLRRRLAGNYEVDDFGFDPELTDALFHPMLRVLYRDWFRTEVFGVEHVPVDGGALIVGNHSGTLALDALMLSTAIRDQTRAERHLRLLGADLVFRMPFVSELARKSGATVACNPDAERLMSQGELVGVFPEGFKGIGKPFADRYKLQRFGRGGFVSAALRTGTPIVPVAIVGAEEIYPILADIKPLARLLGVPYFPITPTFPWLGPLGLVPLPSKWLMRFCPPIPTAHLTEHADDPMVVYNLADQVRETIQATLLELLEKRPDPFGL</sequence>
<dbReference type="PANTHER" id="PTHR22753">
    <property type="entry name" value="TRANSMEMBRANE PROTEIN 68"/>
    <property type="match status" value="1"/>
</dbReference>